<proteinExistence type="predicted"/>
<feature type="signal peptide" evidence="1">
    <location>
        <begin position="1"/>
        <end position="25"/>
    </location>
</feature>
<dbReference type="AlphaFoldDB" id="A0A1Z4JBT2"/>
<evidence type="ECO:0000256" key="1">
    <source>
        <dbReference type="SAM" id="SignalP"/>
    </source>
</evidence>
<accession>A0A1Z4JBT2</accession>
<keyword evidence="3" id="KW-1185">Reference proteome</keyword>
<organism evidence="2 3">
    <name type="scientific">Leptolyngbya boryana NIES-2135</name>
    <dbReference type="NCBI Taxonomy" id="1973484"/>
    <lineage>
        <taxon>Bacteria</taxon>
        <taxon>Bacillati</taxon>
        <taxon>Cyanobacteriota</taxon>
        <taxon>Cyanophyceae</taxon>
        <taxon>Leptolyngbyales</taxon>
        <taxon>Leptolyngbyaceae</taxon>
        <taxon>Leptolyngbya group</taxon>
        <taxon>Leptolyngbya</taxon>
    </lineage>
</organism>
<feature type="chain" id="PRO_5011111727" evidence="1">
    <location>
        <begin position="26"/>
        <end position="89"/>
    </location>
</feature>
<protein>
    <submittedName>
        <fullName evidence="2">Uncharacterized protein</fullName>
    </submittedName>
</protein>
<evidence type="ECO:0000313" key="2">
    <source>
        <dbReference type="EMBL" id="BAY54255.1"/>
    </source>
</evidence>
<gene>
    <name evidence="2" type="ORF">NIES2135_10710</name>
</gene>
<keyword evidence="1" id="KW-0732">Signal</keyword>
<dbReference type="Proteomes" id="UP000217895">
    <property type="component" value="Chromosome"/>
</dbReference>
<reference evidence="2 3" key="1">
    <citation type="submission" date="2017-06" db="EMBL/GenBank/DDBJ databases">
        <title>Genome sequencing of cyanobaciteial culture collection at National Institute for Environmental Studies (NIES).</title>
        <authorList>
            <person name="Hirose Y."/>
            <person name="Shimura Y."/>
            <person name="Fujisawa T."/>
            <person name="Nakamura Y."/>
            <person name="Kawachi M."/>
        </authorList>
    </citation>
    <scope>NUCLEOTIDE SEQUENCE [LARGE SCALE GENOMIC DNA]</scope>
    <source>
        <strain evidence="2 3">NIES-2135</strain>
    </source>
</reference>
<name>A0A1Z4JBT2_LEPBY</name>
<evidence type="ECO:0000313" key="3">
    <source>
        <dbReference type="Proteomes" id="UP000217895"/>
    </source>
</evidence>
<dbReference type="EMBL" id="AP018203">
    <property type="protein sequence ID" value="BAY54255.1"/>
    <property type="molecule type" value="Genomic_DNA"/>
</dbReference>
<sequence length="89" mass="9504">MKSSKILAPIFLGLLALTGTSSANAQAVIDTLDNGNLSVTGMRPRSGCTVLFNPQGELLQNGRSCNLRDISEAQSVIDSYLREQDSGLY</sequence>